<dbReference type="Proteomes" id="UP000829194">
    <property type="component" value="Chromosome"/>
</dbReference>
<dbReference type="RefSeq" id="WP_057941658.1">
    <property type="nucleotide sequence ID" value="NZ_CP011131.1"/>
</dbReference>
<sequence length="482" mass="52356">MPSEPIGGKLRDCLNEFAEDKRVTPEALKNLEAAITRSPALTHQLNEAADKGELKHFRLKQDTHAGGSFQSRSQTMSLGLDDLTGKYDANNMTFVLGHEVQHGVKAPGAKLTPMDQARDTFTAQAGVVAASADPVHDYTPALSQVMQAHRENEAKAHLQGWNALVGAIREKDPSPSLEDIYKASPRAADFIEMTGSDSNPSYRMKKGLALEKDQTLSLSNADNVKAMGEYYFGKSAGDARLGYKGGSDYTNLYGASYVGELSRMELDRSRALPDATQVQIDMKSLGFKERTLERNGIDLGSHAKQRLPYYDISDNKPELSHFDHTVESHDYIKNNKVKAPTAGQSPNSAQAQTADLRDERHPGHAMFQGIRNQLGAELQRQHLPMNEGDADRVAAALAVAARRAGIDRPDHIVLGNKDGGPASATVFAVAGKLDDPAHLRASVSVAEAIKTPVEESTRQLDAERETAAPARQPPAQQNALQH</sequence>
<evidence type="ECO:0000256" key="1">
    <source>
        <dbReference type="SAM" id="MobiDB-lite"/>
    </source>
</evidence>
<evidence type="ECO:0000313" key="3">
    <source>
        <dbReference type="EMBL" id="UNP30424.1"/>
    </source>
</evidence>
<reference evidence="3 4" key="1">
    <citation type="submission" date="2022-03" db="EMBL/GenBank/DDBJ databases">
        <title>Complete genome sequence of Lysobacter capsici VKM B-2533 and Lysobacter gummosus 10.1.1, promising sources of lytic agents.</title>
        <authorList>
            <person name="Tarlachkov S.V."/>
            <person name="Kudryakova I.V."/>
            <person name="Afoshin A.S."/>
            <person name="Leontyevskaya E.A."/>
            <person name="Leontyevskaya N.V."/>
        </authorList>
    </citation>
    <scope>NUCLEOTIDE SEQUENCE [LARGE SCALE GENOMIC DNA]</scope>
    <source>
        <strain evidence="3 4">10.1.1</strain>
    </source>
</reference>
<feature type="domain" description="X-Tfes XVIPCD" evidence="2">
    <location>
        <begin position="357"/>
        <end position="461"/>
    </location>
</feature>
<evidence type="ECO:0000259" key="2">
    <source>
        <dbReference type="Pfam" id="PF20410"/>
    </source>
</evidence>
<name>A0ABY3XFK8_9GAMM</name>
<dbReference type="InterPro" id="IPR046519">
    <property type="entry name" value="X-Tfes_XVIPCD"/>
</dbReference>
<dbReference type="EMBL" id="CP093547">
    <property type="protein sequence ID" value="UNP30424.1"/>
    <property type="molecule type" value="Genomic_DNA"/>
</dbReference>
<feature type="compositionally biased region" description="Low complexity" evidence="1">
    <location>
        <begin position="467"/>
        <end position="482"/>
    </location>
</feature>
<accession>A0ABY3XFK8</accession>
<feature type="compositionally biased region" description="Basic and acidic residues" evidence="1">
    <location>
        <begin position="453"/>
        <end position="466"/>
    </location>
</feature>
<proteinExistence type="predicted"/>
<organism evidence="3 4">
    <name type="scientific">Lysobacter gummosus</name>
    <dbReference type="NCBI Taxonomy" id="262324"/>
    <lineage>
        <taxon>Bacteria</taxon>
        <taxon>Pseudomonadati</taxon>
        <taxon>Pseudomonadota</taxon>
        <taxon>Gammaproteobacteria</taxon>
        <taxon>Lysobacterales</taxon>
        <taxon>Lysobacteraceae</taxon>
        <taxon>Lysobacter</taxon>
    </lineage>
</organism>
<keyword evidence="4" id="KW-1185">Reference proteome</keyword>
<feature type="region of interest" description="Disordered" evidence="1">
    <location>
        <begin position="453"/>
        <end position="482"/>
    </location>
</feature>
<gene>
    <name evidence="3" type="ORF">MOV92_03875</name>
</gene>
<protein>
    <recommendedName>
        <fullName evidence="2">X-Tfes XVIPCD domain-containing protein</fullName>
    </recommendedName>
</protein>
<dbReference type="Pfam" id="PF20410">
    <property type="entry name" value="X-Tfes_XVIPCD"/>
    <property type="match status" value="1"/>
</dbReference>
<evidence type="ECO:0000313" key="4">
    <source>
        <dbReference type="Proteomes" id="UP000829194"/>
    </source>
</evidence>